<sequence>MNLRCVHELLYEGEGITRVYELYVDSAEVQNKINNKILEIASELINKEDDGIQISNIGPSWHSGITVLEDSRLHDVKKLFAHAVRLVENKDADLCNVAPRVIDEYFLTLESWLNLTYYGGGNSLHNHAGACWSGVYYPLISSSLSCDTGGQLIFHGKHSINEDYIFNLSELSRIIPRRSFTQVDPSDSLTIFPQTGLLIIFPSWLPHRVEPLLPPPSSSDGASYPFFHSRNSSSLCFSPSRLSLAFNFYTMLPRKSWIYDPYFFLPLHQQSSWDGHI</sequence>
<gene>
    <name evidence="1" type="ORF">ALAG00032_LOCUS3449</name>
</gene>
<dbReference type="InterPro" id="IPR012668">
    <property type="entry name" value="CHP02466"/>
</dbReference>
<accession>A0A7S3NIL3</accession>
<name>A0A7S3NIL3_9STRA</name>
<protein>
    <recommendedName>
        <fullName evidence="2">Fe2OG dioxygenase domain-containing protein</fullName>
    </recommendedName>
</protein>
<dbReference type="Pfam" id="PF13759">
    <property type="entry name" value="2OG-FeII_Oxy_5"/>
    <property type="match status" value="1"/>
</dbReference>
<reference evidence="1" key="1">
    <citation type="submission" date="2021-01" db="EMBL/GenBank/DDBJ databases">
        <authorList>
            <person name="Corre E."/>
            <person name="Pelletier E."/>
            <person name="Niang G."/>
            <person name="Scheremetjew M."/>
            <person name="Finn R."/>
            <person name="Kale V."/>
            <person name="Holt S."/>
            <person name="Cochrane G."/>
            <person name="Meng A."/>
            <person name="Brown T."/>
            <person name="Cohen L."/>
        </authorList>
    </citation>
    <scope>NUCLEOTIDE SEQUENCE</scope>
    <source>
        <strain evidence="1">CCMP1510</strain>
    </source>
</reference>
<evidence type="ECO:0000313" key="1">
    <source>
        <dbReference type="EMBL" id="CAE0362708.1"/>
    </source>
</evidence>
<proteinExistence type="predicted"/>
<evidence type="ECO:0008006" key="2">
    <source>
        <dbReference type="Google" id="ProtNLM"/>
    </source>
</evidence>
<dbReference type="Gene3D" id="2.60.120.620">
    <property type="entry name" value="q2cbj1_9rhob like domain"/>
    <property type="match status" value="1"/>
</dbReference>
<organism evidence="1">
    <name type="scientific">Aureoumbra lagunensis</name>
    <dbReference type="NCBI Taxonomy" id="44058"/>
    <lineage>
        <taxon>Eukaryota</taxon>
        <taxon>Sar</taxon>
        <taxon>Stramenopiles</taxon>
        <taxon>Ochrophyta</taxon>
        <taxon>Pelagophyceae</taxon>
        <taxon>Pelagomonadales</taxon>
        <taxon>Aureoumbra</taxon>
    </lineage>
</organism>
<dbReference type="EMBL" id="HBIJ01004919">
    <property type="protein sequence ID" value="CAE0362708.1"/>
    <property type="molecule type" value="Transcribed_RNA"/>
</dbReference>
<dbReference type="AlphaFoldDB" id="A0A7S3NIL3"/>